<dbReference type="GO" id="GO:0045820">
    <property type="term" value="P:negative regulation of glycolytic process"/>
    <property type="evidence" value="ECO:0007669"/>
    <property type="project" value="TreeGrafter"/>
</dbReference>
<evidence type="ECO:0000256" key="2">
    <source>
        <dbReference type="ARBA" id="ARBA00022801"/>
    </source>
</evidence>
<feature type="binding site" evidence="7">
    <location>
        <position position="64"/>
    </location>
    <ligand>
        <name>substrate</name>
    </ligand>
</feature>
<dbReference type="CDD" id="cd07067">
    <property type="entry name" value="HP_PGM_like"/>
    <property type="match status" value="1"/>
</dbReference>
<evidence type="ECO:0000256" key="7">
    <source>
        <dbReference type="PIRSR" id="PIRSR613078-2"/>
    </source>
</evidence>
<dbReference type="AlphaFoldDB" id="A0AA85IRA9"/>
<evidence type="ECO:0000313" key="11">
    <source>
        <dbReference type="WBParaSite" id="TREG1_10510.2"/>
    </source>
</evidence>
<comment type="catalytic activity">
    <reaction evidence="1">
        <text>beta-D-fructose 2,6-bisphosphate + H2O = beta-D-fructose 6-phosphate + phosphate</text>
        <dbReference type="Rhea" id="RHEA:17289"/>
        <dbReference type="ChEBI" id="CHEBI:15377"/>
        <dbReference type="ChEBI" id="CHEBI:43474"/>
        <dbReference type="ChEBI" id="CHEBI:57634"/>
        <dbReference type="ChEBI" id="CHEBI:58579"/>
        <dbReference type="EC" id="3.1.3.46"/>
    </reaction>
</comment>
<dbReference type="PANTHER" id="PTHR46517">
    <property type="entry name" value="FRUCTOSE-2,6-BISPHOSPHATASE TIGAR"/>
    <property type="match status" value="1"/>
</dbReference>
<dbReference type="InterPro" id="IPR029033">
    <property type="entry name" value="His_PPase_superfam"/>
</dbReference>
<dbReference type="GO" id="GO:0005829">
    <property type="term" value="C:cytosol"/>
    <property type="evidence" value="ECO:0007669"/>
    <property type="project" value="TreeGrafter"/>
</dbReference>
<proteinExistence type="inferred from homology"/>
<dbReference type="InterPro" id="IPR013078">
    <property type="entry name" value="His_Pase_superF_clade-1"/>
</dbReference>
<evidence type="ECO:0000256" key="1">
    <source>
        <dbReference type="ARBA" id="ARBA00000464"/>
    </source>
</evidence>
<evidence type="ECO:0000256" key="6">
    <source>
        <dbReference type="PIRSR" id="PIRSR613078-1"/>
    </source>
</evidence>
<dbReference type="WBParaSite" id="TREG1_10510.1">
    <property type="protein sequence ID" value="TREG1_10510.1"/>
    <property type="gene ID" value="TREG1_10510"/>
</dbReference>
<reference evidence="10 11" key="2">
    <citation type="submission" date="2023-11" db="UniProtKB">
        <authorList>
            <consortium name="WormBaseParasite"/>
        </authorList>
    </citation>
    <scope>IDENTIFICATION</scope>
</reference>
<dbReference type="SUPFAM" id="SSF53254">
    <property type="entry name" value="Phosphoglycerate mutase-like"/>
    <property type="match status" value="1"/>
</dbReference>
<feature type="region of interest" description="Disordered" evidence="8">
    <location>
        <begin position="325"/>
        <end position="354"/>
    </location>
</feature>
<protein>
    <recommendedName>
        <fullName evidence="4">Fructose-2,6-bisphosphatase TIGAR</fullName>
    </recommendedName>
    <alternativeName>
        <fullName evidence="5">TP53-induced glycolysis and apoptosis regulator</fullName>
    </alternativeName>
</protein>
<dbReference type="SMART" id="SM00855">
    <property type="entry name" value="PGAM"/>
    <property type="match status" value="1"/>
</dbReference>
<feature type="binding site" evidence="7">
    <location>
        <begin position="14"/>
        <end position="21"/>
    </location>
    <ligand>
        <name>substrate</name>
    </ligand>
</feature>
<reference evidence="9" key="1">
    <citation type="submission" date="2022-06" db="EMBL/GenBank/DDBJ databases">
        <authorList>
            <person name="Berger JAMES D."/>
            <person name="Berger JAMES D."/>
        </authorList>
    </citation>
    <scope>NUCLEOTIDE SEQUENCE [LARGE SCALE GENOMIC DNA]</scope>
</reference>
<evidence type="ECO:0000313" key="9">
    <source>
        <dbReference type="Proteomes" id="UP000050795"/>
    </source>
</evidence>
<dbReference type="Proteomes" id="UP000050795">
    <property type="component" value="Unassembled WGS sequence"/>
</dbReference>
<evidence type="ECO:0000256" key="5">
    <source>
        <dbReference type="ARBA" id="ARBA00042275"/>
    </source>
</evidence>
<dbReference type="Pfam" id="PF00300">
    <property type="entry name" value="His_Phos_1"/>
    <property type="match status" value="1"/>
</dbReference>
<evidence type="ECO:0000256" key="3">
    <source>
        <dbReference type="ARBA" id="ARBA00038362"/>
    </source>
</evidence>
<organism evidence="9 10">
    <name type="scientific">Trichobilharzia regenti</name>
    <name type="common">Nasal bird schistosome</name>
    <dbReference type="NCBI Taxonomy" id="157069"/>
    <lineage>
        <taxon>Eukaryota</taxon>
        <taxon>Metazoa</taxon>
        <taxon>Spiralia</taxon>
        <taxon>Lophotrochozoa</taxon>
        <taxon>Platyhelminthes</taxon>
        <taxon>Trematoda</taxon>
        <taxon>Digenea</taxon>
        <taxon>Strigeidida</taxon>
        <taxon>Schistosomatoidea</taxon>
        <taxon>Schistosomatidae</taxon>
        <taxon>Trichobilharzia</taxon>
    </lineage>
</organism>
<sequence length="354" mass="40113">MRQEILYFYVTLLRHGETTENKNRIIQGHLDTDLSDNGYEQARNVRTFINQSAPDIVISSDLKRARFTAYEVSDSKVVEVEPRLRERNFGSLTGRTWSEVQKLTESDFQMGQECDGWRSVGGECPHELASRTHDFLLDLCFRLLEKPVIHTDNRRQVCFPIIGSTDVPRMEDIITKNCTVFPKNGTEIPSINYAGHILIVSHGGWIRQFLRLLAYHSKYKQDFPKQCISSVMNNCGICQVGIAFDVESMKMYQKCPPDSRSVFNSPLPVFGSTMVQNGTSTSGEKTDSCKYICSANPMLPIMAVCYRFNVTGSLASLVQDHNVPSTLSNNKESSHEENFPRYDENEYAGQSSSK</sequence>
<name>A0AA85IRA9_TRIRE</name>
<dbReference type="Gene3D" id="3.40.50.1240">
    <property type="entry name" value="Phosphoglycerate mutase-like"/>
    <property type="match status" value="1"/>
</dbReference>
<feature type="active site" description="Proton donor/acceptor" evidence="6">
    <location>
        <position position="86"/>
    </location>
</feature>
<evidence type="ECO:0000256" key="4">
    <source>
        <dbReference type="ARBA" id="ARBA00040907"/>
    </source>
</evidence>
<evidence type="ECO:0000256" key="8">
    <source>
        <dbReference type="SAM" id="MobiDB-lite"/>
    </source>
</evidence>
<dbReference type="InterPro" id="IPR001345">
    <property type="entry name" value="PG/BPGM_mutase_AS"/>
</dbReference>
<evidence type="ECO:0000313" key="10">
    <source>
        <dbReference type="WBParaSite" id="TREG1_10510.1"/>
    </source>
</evidence>
<dbReference type="GO" id="GO:0043456">
    <property type="term" value="P:regulation of pentose-phosphate shunt"/>
    <property type="evidence" value="ECO:0007669"/>
    <property type="project" value="TreeGrafter"/>
</dbReference>
<feature type="compositionally biased region" description="Basic and acidic residues" evidence="8">
    <location>
        <begin position="332"/>
        <end position="344"/>
    </location>
</feature>
<dbReference type="PROSITE" id="PS00175">
    <property type="entry name" value="PG_MUTASE"/>
    <property type="match status" value="1"/>
</dbReference>
<keyword evidence="9" id="KW-1185">Reference proteome</keyword>
<dbReference type="GO" id="GO:0004331">
    <property type="term" value="F:fructose-2,6-bisphosphate 2-phosphatase activity"/>
    <property type="evidence" value="ECO:0007669"/>
    <property type="project" value="UniProtKB-EC"/>
</dbReference>
<dbReference type="WBParaSite" id="TREG1_10510.2">
    <property type="protein sequence ID" value="TREG1_10510.2"/>
    <property type="gene ID" value="TREG1_10510"/>
</dbReference>
<accession>A0AA85IRA9</accession>
<dbReference type="PANTHER" id="PTHR46517:SF1">
    <property type="entry name" value="FRUCTOSE-2,6-BISPHOSPHATASE TIGAR"/>
    <property type="match status" value="1"/>
</dbReference>
<comment type="similarity">
    <text evidence="3">Belongs to the phosphoglycerate mutase family.</text>
</comment>
<dbReference type="InterPro" id="IPR051695">
    <property type="entry name" value="Phosphoglycerate_Mutase"/>
</dbReference>
<keyword evidence="2" id="KW-0378">Hydrolase</keyword>
<feature type="active site" description="Tele-phosphohistidine intermediate" evidence="6">
    <location>
        <position position="15"/>
    </location>
</feature>